<dbReference type="AlphaFoldDB" id="A0AAD7JCM7"/>
<name>A0AAD7JCM7_9AGAR</name>
<accession>A0AAD7JCM7</accession>
<evidence type="ECO:0000313" key="2">
    <source>
        <dbReference type="Proteomes" id="UP001215598"/>
    </source>
</evidence>
<dbReference type="EMBL" id="JARKIB010000034">
    <property type="protein sequence ID" value="KAJ7761801.1"/>
    <property type="molecule type" value="Genomic_DNA"/>
</dbReference>
<protein>
    <submittedName>
        <fullName evidence="1">Uncharacterized protein</fullName>
    </submittedName>
</protein>
<reference evidence="1" key="1">
    <citation type="submission" date="2023-03" db="EMBL/GenBank/DDBJ databases">
        <title>Massive genome expansion in bonnet fungi (Mycena s.s.) driven by repeated elements and novel gene families across ecological guilds.</title>
        <authorList>
            <consortium name="Lawrence Berkeley National Laboratory"/>
            <person name="Harder C.B."/>
            <person name="Miyauchi S."/>
            <person name="Viragh M."/>
            <person name="Kuo A."/>
            <person name="Thoen E."/>
            <person name="Andreopoulos B."/>
            <person name="Lu D."/>
            <person name="Skrede I."/>
            <person name="Drula E."/>
            <person name="Henrissat B."/>
            <person name="Morin E."/>
            <person name="Kohler A."/>
            <person name="Barry K."/>
            <person name="LaButti K."/>
            <person name="Morin E."/>
            <person name="Salamov A."/>
            <person name="Lipzen A."/>
            <person name="Mereny Z."/>
            <person name="Hegedus B."/>
            <person name="Baldrian P."/>
            <person name="Stursova M."/>
            <person name="Weitz H."/>
            <person name="Taylor A."/>
            <person name="Grigoriev I.V."/>
            <person name="Nagy L.G."/>
            <person name="Martin F."/>
            <person name="Kauserud H."/>
        </authorList>
    </citation>
    <scope>NUCLEOTIDE SEQUENCE</scope>
    <source>
        <strain evidence="1">CBHHK182m</strain>
    </source>
</reference>
<evidence type="ECO:0000313" key="1">
    <source>
        <dbReference type="EMBL" id="KAJ7761801.1"/>
    </source>
</evidence>
<sequence length="201" mass="22863">MHRCWKVPELTSMIFACFGPIKHPYDYPPQLEDTAPSKTQYWPDLPGILEPRTGFTLGDAVWDYTPPAMFTHRHLDGDDGSFTIQSVVKVKDWDRVLAYARRIRHLTIVDADIDMPLHQSALESVDVNADPYLFPYLRFLLGPQLLTANVDFCGPVWRLGILQLLATRSPSLTSICLFEQGSFPLDDLTESVSSFVMSWLM</sequence>
<proteinExistence type="predicted"/>
<dbReference type="Proteomes" id="UP001215598">
    <property type="component" value="Unassembled WGS sequence"/>
</dbReference>
<keyword evidence="2" id="KW-1185">Reference proteome</keyword>
<comment type="caution">
    <text evidence="1">The sequence shown here is derived from an EMBL/GenBank/DDBJ whole genome shotgun (WGS) entry which is preliminary data.</text>
</comment>
<organism evidence="1 2">
    <name type="scientific">Mycena metata</name>
    <dbReference type="NCBI Taxonomy" id="1033252"/>
    <lineage>
        <taxon>Eukaryota</taxon>
        <taxon>Fungi</taxon>
        <taxon>Dikarya</taxon>
        <taxon>Basidiomycota</taxon>
        <taxon>Agaricomycotina</taxon>
        <taxon>Agaricomycetes</taxon>
        <taxon>Agaricomycetidae</taxon>
        <taxon>Agaricales</taxon>
        <taxon>Marasmiineae</taxon>
        <taxon>Mycenaceae</taxon>
        <taxon>Mycena</taxon>
    </lineage>
</organism>
<gene>
    <name evidence="1" type="ORF">B0H16DRAFT_1884300</name>
</gene>